<gene>
    <name evidence="1" type="primary">PDK</name>
    <name evidence="1" type="ORF">SNEC2469_LOCUS8508</name>
</gene>
<evidence type="ECO:0000313" key="1">
    <source>
        <dbReference type="EMBL" id="CAE7333897.1"/>
    </source>
</evidence>
<dbReference type="EMBL" id="CAJNJA010014021">
    <property type="protein sequence ID" value="CAE7333897.1"/>
    <property type="molecule type" value="Genomic_DNA"/>
</dbReference>
<dbReference type="AlphaFoldDB" id="A0A812PG45"/>
<organism evidence="1 2">
    <name type="scientific">Symbiodinium necroappetens</name>
    <dbReference type="NCBI Taxonomy" id="1628268"/>
    <lineage>
        <taxon>Eukaryota</taxon>
        <taxon>Sar</taxon>
        <taxon>Alveolata</taxon>
        <taxon>Dinophyceae</taxon>
        <taxon>Suessiales</taxon>
        <taxon>Symbiodiniaceae</taxon>
        <taxon>Symbiodinium</taxon>
    </lineage>
</organism>
<comment type="caution">
    <text evidence="1">The sequence shown here is derived from an EMBL/GenBank/DDBJ whole genome shotgun (WGS) entry which is preliminary data.</text>
</comment>
<evidence type="ECO:0000313" key="2">
    <source>
        <dbReference type="Proteomes" id="UP000601435"/>
    </source>
</evidence>
<dbReference type="Proteomes" id="UP000601435">
    <property type="component" value="Unassembled WGS sequence"/>
</dbReference>
<dbReference type="OrthoDB" id="486087at2759"/>
<proteinExistence type="predicted"/>
<keyword evidence="2" id="KW-1185">Reference proteome</keyword>
<reference evidence="1" key="1">
    <citation type="submission" date="2021-02" db="EMBL/GenBank/DDBJ databases">
        <authorList>
            <person name="Dougan E. K."/>
            <person name="Rhodes N."/>
            <person name="Thang M."/>
            <person name="Chan C."/>
        </authorList>
    </citation>
    <scope>NUCLEOTIDE SEQUENCE</scope>
</reference>
<protein>
    <submittedName>
        <fullName evidence="1">PDK protein</fullName>
    </submittedName>
</protein>
<accession>A0A812PG45</accession>
<name>A0A812PG45_9DINO</name>
<sequence length="249" mass="27735">MDWQSWGDGVHKPLLPCGTGAQKQTSVAHAVAMDNKPLPLLPILPPAYRAPQPRHEDDVVIQGRQKWAMARSGGEFLRPELQASFPPFTEHLRPQVLQASQALSSPRFGHGPKRFPEPCNPERAWALNETEIDPVSGLEMHEIPLNQPGWKHGTMQSQAEMEMAAPTAPEFLEEFGTRAEHFQDPLPSQDATSVPRWLERGRPMPAAQPRLHDQILRSVVSDLDKFEMAHPEVQALESPRSDAELVAVG</sequence>